<reference evidence="3" key="1">
    <citation type="submission" date="2022-11" db="UniProtKB">
        <authorList>
            <consortium name="WormBaseParasite"/>
        </authorList>
    </citation>
    <scope>IDENTIFICATION</scope>
</reference>
<evidence type="ECO:0000313" key="3">
    <source>
        <dbReference type="WBParaSite" id="Minc3s00659g15728"/>
    </source>
</evidence>
<evidence type="ECO:0000256" key="1">
    <source>
        <dbReference type="SAM" id="MobiDB-lite"/>
    </source>
</evidence>
<organism evidence="2 3">
    <name type="scientific">Meloidogyne incognita</name>
    <name type="common">Southern root-knot nematode worm</name>
    <name type="synonym">Oxyuris incognita</name>
    <dbReference type="NCBI Taxonomy" id="6306"/>
    <lineage>
        <taxon>Eukaryota</taxon>
        <taxon>Metazoa</taxon>
        <taxon>Ecdysozoa</taxon>
        <taxon>Nematoda</taxon>
        <taxon>Chromadorea</taxon>
        <taxon>Rhabditida</taxon>
        <taxon>Tylenchina</taxon>
        <taxon>Tylenchomorpha</taxon>
        <taxon>Tylenchoidea</taxon>
        <taxon>Meloidogynidae</taxon>
        <taxon>Meloidogyninae</taxon>
        <taxon>Meloidogyne</taxon>
        <taxon>Meloidogyne incognita group</taxon>
    </lineage>
</organism>
<dbReference type="Proteomes" id="UP000887563">
    <property type="component" value="Unplaced"/>
</dbReference>
<protein>
    <submittedName>
        <fullName evidence="3">Uncharacterized protein</fullName>
    </submittedName>
</protein>
<proteinExistence type="predicted"/>
<feature type="region of interest" description="Disordered" evidence="1">
    <location>
        <begin position="131"/>
        <end position="157"/>
    </location>
</feature>
<keyword evidence="2" id="KW-1185">Reference proteome</keyword>
<dbReference type="AlphaFoldDB" id="A0A914LT39"/>
<sequence length="157" mass="17075">MTAINLNNNSTAMALRGIRVYGSSTSTQNSSEYSVLLEATLNEKYILCQSGGMGGISKELANLLKSGGNYQMILDGFASLGILQLGGGDDYLVLITGVLSVGQIYTSDIFKISNVKFVSLIRRENEPSDQRIVENPPCLKEKTTQGKDKSWNDQLTE</sequence>
<feature type="compositionally biased region" description="Basic and acidic residues" evidence="1">
    <location>
        <begin position="139"/>
        <end position="151"/>
    </location>
</feature>
<evidence type="ECO:0000313" key="2">
    <source>
        <dbReference type="Proteomes" id="UP000887563"/>
    </source>
</evidence>
<dbReference type="WBParaSite" id="Minc3s00659g15728">
    <property type="protein sequence ID" value="Minc3s00659g15728"/>
    <property type="gene ID" value="Minc3s00659g15728"/>
</dbReference>
<accession>A0A914LT39</accession>
<name>A0A914LT39_MELIC</name>